<evidence type="ECO:0000259" key="3">
    <source>
        <dbReference type="PROSITE" id="PS50977"/>
    </source>
</evidence>
<keyword evidence="5" id="KW-1185">Reference proteome</keyword>
<protein>
    <submittedName>
        <fullName evidence="4">TetR/AcrR family transcriptional regulator</fullName>
    </submittedName>
</protein>
<dbReference type="Pfam" id="PF22604">
    <property type="entry name" value="TetR_HI_0893_C"/>
    <property type="match status" value="1"/>
</dbReference>
<dbReference type="PANTHER" id="PTHR43479:SF11">
    <property type="entry name" value="ACREF_ENVCD OPERON REPRESSOR-RELATED"/>
    <property type="match status" value="1"/>
</dbReference>
<dbReference type="PRINTS" id="PR00455">
    <property type="entry name" value="HTHTETR"/>
</dbReference>
<evidence type="ECO:0000313" key="5">
    <source>
        <dbReference type="Proteomes" id="UP000515679"/>
    </source>
</evidence>
<dbReference type="EMBL" id="CP041969">
    <property type="protein sequence ID" value="QMV42098.1"/>
    <property type="molecule type" value="Genomic_DNA"/>
</dbReference>
<feature type="domain" description="HTH tetR-type" evidence="3">
    <location>
        <begin position="13"/>
        <end position="73"/>
    </location>
</feature>
<proteinExistence type="predicted"/>
<evidence type="ECO:0000256" key="1">
    <source>
        <dbReference type="ARBA" id="ARBA00023125"/>
    </source>
</evidence>
<sequence length="197" mass="23103">MNIYYCFMRYRDDNKVEAIFDATVQLINEVGFSETSISKIAKRASVSAATIYIYHENKEDLLYKTYLKIKDMMSERMFQGVDHTRTLHERFEAIIRNYVDFIQSFKPYFLFLEQIMNSPLPQKWCLEDTASQFQPIFAMFDDGIRHGLLKKEEINMLVVYSILPIAELLKSHLKNGTILDNNQLDSAIKMSWDAIKA</sequence>
<dbReference type="InterPro" id="IPR050624">
    <property type="entry name" value="HTH-type_Tx_Regulator"/>
</dbReference>
<dbReference type="Pfam" id="PF00440">
    <property type="entry name" value="TetR_N"/>
    <property type="match status" value="1"/>
</dbReference>
<feature type="DNA-binding region" description="H-T-H motif" evidence="2">
    <location>
        <begin position="36"/>
        <end position="55"/>
    </location>
</feature>
<dbReference type="KEGG" id="cchl:FPL14_13510"/>
<evidence type="ECO:0000313" key="4">
    <source>
        <dbReference type="EMBL" id="QMV42098.1"/>
    </source>
</evidence>
<dbReference type="InterPro" id="IPR009057">
    <property type="entry name" value="Homeodomain-like_sf"/>
</dbReference>
<dbReference type="AlphaFoldDB" id="A0A7G5BYR4"/>
<organism evidence="4 5">
    <name type="scientific">Cohnella cholangitidis</name>
    <dbReference type="NCBI Taxonomy" id="2598458"/>
    <lineage>
        <taxon>Bacteria</taxon>
        <taxon>Bacillati</taxon>
        <taxon>Bacillota</taxon>
        <taxon>Bacilli</taxon>
        <taxon>Bacillales</taxon>
        <taxon>Paenibacillaceae</taxon>
        <taxon>Cohnella</taxon>
    </lineage>
</organism>
<dbReference type="SUPFAM" id="SSF46689">
    <property type="entry name" value="Homeodomain-like"/>
    <property type="match status" value="1"/>
</dbReference>
<name>A0A7G5BYR4_9BACL</name>
<accession>A0A7G5BYR4</accession>
<dbReference type="Proteomes" id="UP000515679">
    <property type="component" value="Chromosome"/>
</dbReference>
<dbReference type="PROSITE" id="PS50977">
    <property type="entry name" value="HTH_TETR_2"/>
    <property type="match status" value="1"/>
</dbReference>
<keyword evidence="1 2" id="KW-0238">DNA-binding</keyword>
<gene>
    <name evidence="4" type="ORF">FPL14_13510</name>
</gene>
<dbReference type="GO" id="GO:0003677">
    <property type="term" value="F:DNA binding"/>
    <property type="evidence" value="ECO:0007669"/>
    <property type="project" value="UniProtKB-UniRule"/>
</dbReference>
<reference evidence="4 5" key="1">
    <citation type="submission" date="2019-07" db="EMBL/GenBank/DDBJ databases">
        <authorList>
            <person name="Kim J.K."/>
            <person name="Cheong H.-M."/>
            <person name="Choi Y."/>
            <person name="Hwang K.J."/>
            <person name="Lee S."/>
            <person name="Choi C."/>
        </authorList>
    </citation>
    <scope>NUCLEOTIDE SEQUENCE [LARGE SCALE GENOMIC DNA]</scope>
    <source>
        <strain evidence="4 5">KS 22</strain>
    </source>
</reference>
<evidence type="ECO:0000256" key="2">
    <source>
        <dbReference type="PROSITE-ProRule" id="PRU00335"/>
    </source>
</evidence>
<dbReference type="Gene3D" id="1.10.357.10">
    <property type="entry name" value="Tetracycline Repressor, domain 2"/>
    <property type="match status" value="1"/>
</dbReference>
<dbReference type="InterPro" id="IPR054422">
    <property type="entry name" value="TetR-like_HI_0893_C"/>
</dbReference>
<dbReference type="PANTHER" id="PTHR43479">
    <property type="entry name" value="ACREF/ENVCD OPERON REPRESSOR-RELATED"/>
    <property type="match status" value="1"/>
</dbReference>
<dbReference type="InterPro" id="IPR001647">
    <property type="entry name" value="HTH_TetR"/>
</dbReference>